<organism evidence="2 3">
    <name type="scientific">Marmota monax</name>
    <name type="common">Woodchuck</name>
    <dbReference type="NCBI Taxonomy" id="9995"/>
    <lineage>
        <taxon>Eukaryota</taxon>
        <taxon>Metazoa</taxon>
        <taxon>Chordata</taxon>
        <taxon>Craniata</taxon>
        <taxon>Vertebrata</taxon>
        <taxon>Euteleostomi</taxon>
        <taxon>Mammalia</taxon>
        <taxon>Eutheria</taxon>
        <taxon>Euarchontoglires</taxon>
        <taxon>Glires</taxon>
        <taxon>Rodentia</taxon>
        <taxon>Sciuromorpha</taxon>
        <taxon>Sciuridae</taxon>
        <taxon>Xerinae</taxon>
        <taxon>Marmotini</taxon>
        <taxon>Marmota</taxon>
    </lineage>
</organism>
<evidence type="ECO:0000256" key="1">
    <source>
        <dbReference type="SAM" id="MobiDB-lite"/>
    </source>
</evidence>
<name>A0A5E4BBW5_MARMO</name>
<dbReference type="AlphaFoldDB" id="A0A5E4BBW5"/>
<proteinExistence type="predicted"/>
<sequence>DRLKRLGPLSTPERNRLAARLSRRRETFPPQPSGALEPCPTPVATGPQARGDLPAPGSAGSGNVNIFLLLSSEFAASAGRNDPKKESSLVLLLTCQLSLLLISLIKSNIFSLLCLPVLGLEISRRFGAV</sequence>
<feature type="non-terminal residue" evidence="2">
    <location>
        <position position="1"/>
    </location>
</feature>
<dbReference type="EMBL" id="CABDUW010000368">
    <property type="protein sequence ID" value="VTJ67247.1"/>
    <property type="molecule type" value="Genomic_DNA"/>
</dbReference>
<dbReference type="Proteomes" id="UP000335636">
    <property type="component" value="Unassembled WGS sequence"/>
</dbReference>
<evidence type="ECO:0000313" key="3">
    <source>
        <dbReference type="Proteomes" id="UP000335636"/>
    </source>
</evidence>
<feature type="region of interest" description="Disordered" evidence="1">
    <location>
        <begin position="1"/>
        <end position="57"/>
    </location>
</feature>
<evidence type="ECO:0000313" key="2">
    <source>
        <dbReference type="EMBL" id="VTJ67247.1"/>
    </source>
</evidence>
<protein>
    <submittedName>
        <fullName evidence="2">Uncharacterized protein</fullName>
    </submittedName>
</protein>
<reference evidence="2" key="1">
    <citation type="submission" date="2019-04" db="EMBL/GenBank/DDBJ databases">
        <authorList>
            <person name="Alioto T."/>
            <person name="Alioto T."/>
        </authorList>
    </citation>
    <scope>NUCLEOTIDE SEQUENCE [LARGE SCALE GENOMIC DNA]</scope>
</reference>
<comment type="caution">
    <text evidence="2">The sequence shown here is derived from an EMBL/GenBank/DDBJ whole genome shotgun (WGS) entry which is preliminary data.</text>
</comment>
<keyword evidence="3" id="KW-1185">Reference proteome</keyword>
<gene>
    <name evidence="2" type="ORF">MONAX_5E031021</name>
</gene>
<accession>A0A5E4BBW5</accession>